<feature type="compositionally biased region" description="Pro residues" evidence="1">
    <location>
        <begin position="805"/>
        <end position="823"/>
    </location>
</feature>
<feature type="compositionally biased region" description="Low complexity" evidence="1">
    <location>
        <begin position="196"/>
        <end position="205"/>
    </location>
</feature>
<feature type="compositionally biased region" description="Gly residues" evidence="1">
    <location>
        <begin position="183"/>
        <end position="195"/>
    </location>
</feature>
<reference evidence="3" key="1">
    <citation type="submission" date="2025-08" db="UniProtKB">
        <authorList>
            <consortium name="RefSeq"/>
        </authorList>
    </citation>
    <scope>IDENTIFICATION</scope>
    <source>
        <tissue evidence="3">Brain</tissue>
    </source>
</reference>
<dbReference type="Proteomes" id="UP000000715">
    <property type="component" value="Unplaced"/>
</dbReference>
<feature type="compositionally biased region" description="Basic residues" evidence="1">
    <location>
        <begin position="412"/>
        <end position="422"/>
    </location>
</feature>
<evidence type="ECO:0000313" key="3">
    <source>
        <dbReference type="RefSeq" id="XP_044938975.1"/>
    </source>
</evidence>
<feature type="compositionally biased region" description="Low complexity" evidence="1">
    <location>
        <begin position="237"/>
        <end position="252"/>
    </location>
</feature>
<feature type="compositionally biased region" description="Low complexity" evidence="1">
    <location>
        <begin position="338"/>
        <end position="361"/>
    </location>
</feature>
<dbReference type="GeneID" id="123392890"/>
<gene>
    <name evidence="3" type="primary">LOC123392890</name>
</gene>
<feature type="region of interest" description="Disordered" evidence="1">
    <location>
        <begin position="788"/>
        <end position="823"/>
    </location>
</feature>
<organism evidence="2 3">
    <name type="scientific">Mustela putorius furo</name>
    <name type="common">European domestic ferret</name>
    <name type="synonym">Mustela furo</name>
    <dbReference type="NCBI Taxonomy" id="9669"/>
    <lineage>
        <taxon>Eukaryota</taxon>
        <taxon>Metazoa</taxon>
        <taxon>Chordata</taxon>
        <taxon>Craniata</taxon>
        <taxon>Vertebrata</taxon>
        <taxon>Euteleostomi</taxon>
        <taxon>Mammalia</taxon>
        <taxon>Eutheria</taxon>
        <taxon>Laurasiatheria</taxon>
        <taxon>Carnivora</taxon>
        <taxon>Caniformia</taxon>
        <taxon>Musteloidea</taxon>
        <taxon>Mustelidae</taxon>
        <taxon>Mustelinae</taxon>
        <taxon>Mustela</taxon>
    </lineage>
</organism>
<dbReference type="RefSeq" id="XP_044938975.1">
    <property type="nucleotide sequence ID" value="XM_045083040.1"/>
</dbReference>
<name>A0A8U0S9Y4_MUSPF</name>
<accession>A0A8U0S9Y4</accession>
<feature type="compositionally biased region" description="Low complexity" evidence="1">
    <location>
        <begin position="291"/>
        <end position="300"/>
    </location>
</feature>
<feature type="compositionally biased region" description="Basic residues" evidence="1">
    <location>
        <begin position="587"/>
        <end position="607"/>
    </location>
</feature>
<sequence>MPVPAFHHLLTLRCWRKARPEQRGHRRPPTSGDGQRRLCPGHGGGHGPQATAVQLLPGTSPHRRVPSSAPPGIPHGSLTRRTLSRPPGSPASDANGDPTGGHCGPQRLSGKARGPPVPGPGPCPHAPTAAFRVPAGREARRRSPRPLFQGHQPSEVPTGGHRAPQARGARSAPALGRHRRGLGGRLGPGDVGAPGGNATPGPALPRGRFHRARPHAHTRTRSDHAPPARDSSPPPRFFGAARAASVRGVRVSRAGRRRTYHSRSAGLPPTPPAPPLRRRGCFSSQRAPHSRAQPRTAPPSRARPRTAPPSRARPRTAQPSRAQPRTAPPSRARPRTAPPSRAQPRTAAHGPAQPRPAAHSPAHSRARPRPAAPSGARPRTAPHSRAQPRTAAHGPAQPRLAAHGPAQPRTAAHSRARPRTAPHSRAQPRTAPPSRAQPRAQPRTAPPSRAQRRTAPHSPAQPRTAPHSRAQPRAQPRTAAHSRAQPRPAAHGPAQPRTAAHSPAQPRTAAHSPAQPRTAPRTAAHSRAQPRPAAHGPAQPRTAAHSPAQLARSPRNHERARARLSLQGALRAVLTEGRRGSQEAGPHRPRRSRRSRSPARVGRRSRRAAPLPAGLRSPQGSTPHRAPLPAGRRTSRPTAGGARSPASGRVQPSLLGRALRSADGDRAGPRAGRRCGGLRPDRAAQERARRHRTGPSSGPHPATRCTPAERDLRFQAPGSEGTKPGQTRRAKGYAPASVLVSSFSALRDPLWVCLPARPPPLPQRAPPGPPLQTVLLTAARAPGRQVGLSTGRCTCHGHHRRLPQGPRPPSDGDIPPLPCLPQP</sequence>
<evidence type="ECO:0000313" key="2">
    <source>
        <dbReference type="Proteomes" id="UP000000715"/>
    </source>
</evidence>
<feature type="compositionally biased region" description="Low complexity" evidence="1">
    <location>
        <begin position="424"/>
        <end position="449"/>
    </location>
</feature>
<feature type="compositionally biased region" description="Basic residues" evidence="1">
    <location>
        <begin position="207"/>
        <end position="219"/>
    </location>
</feature>
<feature type="compositionally biased region" description="Low complexity" evidence="1">
    <location>
        <begin position="372"/>
        <end position="381"/>
    </location>
</feature>
<proteinExistence type="predicted"/>
<feature type="compositionally biased region" description="Pro residues" evidence="1">
    <location>
        <begin position="115"/>
        <end position="125"/>
    </location>
</feature>
<protein>
    <submittedName>
        <fullName evidence="3">Basic proline-rich protein-like</fullName>
    </submittedName>
</protein>
<keyword evidence="2" id="KW-1185">Reference proteome</keyword>
<feature type="compositionally biased region" description="Low complexity" evidence="1">
    <location>
        <begin position="469"/>
        <end position="479"/>
    </location>
</feature>
<dbReference type="AlphaFoldDB" id="A0A8U0S9Y4"/>
<evidence type="ECO:0000256" key="1">
    <source>
        <dbReference type="SAM" id="MobiDB-lite"/>
    </source>
</evidence>
<feature type="region of interest" description="Disordered" evidence="1">
    <location>
        <begin position="19"/>
        <end position="733"/>
    </location>
</feature>
<feature type="compositionally biased region" description="Low complexity" evidence="1">
    <location>
        <begin position="513"/>
        <end position="523"/>
    </location>
</feature>
<feature type="compositionally biased region" description="Low complexity" evidence="1">
    <location>
        <begin position="315"/>
        <end position="330"/>
    </location>
</feature>